<reference evidence="1 2" key="1">
    <citation type="journal article" date="2017" name="Nat. Commun.">
        <title>Genome assembly with in vitro proximity ligation data and whole-genome triplication in lettuce.</title>
        <authorList>
            <person name="Reyes-Chin-Wo S."/>
            <person name="Wang Z."/>
            <person name="Yang X."/>
            <person name="Kozik A."/>
            <person name="Arikit S."/>
            <person name="Song C."/>
            <person name="Xia L."/>
            <person name="Froenicke L."/>
            <person name="Lavelle D.O."/>
            <person name="Truco M.J."/>
            <person name="Xia R."/>
            <person name="Zhu S."/>
            <person name="Xu C."/>
            <person name="Xu H."/>
            <person name="Xu X."/>
            <person name="Cox K."/>
            <person name="Korf I."/>
            <person name="Meyers B.C."/>
            <person name="Michelmore R.W."/>
        </authorList>
    </citation>
    <scope>NUCLEOTIDE SEQUENCE [LARGE SCALE GENOMIC DNA]</scope>
    <source>
        <strain evidence="2">cv. Salinas</strain>
        <tissue evidence="1">Seedlings</tissue>
    </source>
</reference>
<proteinExistence type="predicted"/>
<evidence type="ECO:0000313" key="2">
    <source>
        <dbReference type="Proteomes" id="UP000235145"/>
    </source>
</evidence>
<dbReference type="PANTHER" id="PTHR33067">
    <property type="entry name" value="RNA-DIRECTED DNA POLYMERASE-RELATED"/>
    <property type="match status" value="1"/>
</dbReference>
<keyword evidence="2" id="KW-1185">Reference proteome</keyword>
<comment type="caution">
    <text evidence="1">The sequence shown here is derived from an EMBL/GenBank/DDBJ whole genome shotgun (WGS) entry which is preliminary data.</text>
</comment>
<dbReference type="EMBL" id="NBSK02000006">
    <property type="protein sequence ID" value="KAJ0199058.1"/>
    <property type="molecule type" value="Genomic_DNA"/>
</dbReference>
<accession>A0A9R1V6A6</accession>
<gene>
    <name evidence="1" type="ORF">LSAT_V11C600327370</name>
</gene>
<evidence type="ECO:0000313" key="1">
    <source>
        <dbReference type="EMBL" id="KAJ0199058.1"/>
    </source>
</evidence>
<protein>
    <submittedName>
        <fullName evidence="1">Uncharacterized protein</fullName>
    </submittedName>
</protein>
<organism evidence="1 2">
    <name type="scientific">Lactuca sativa</name>
    <name type="common">Garden lettuce</name>
    <dbReference type="NCBI Taxonomy" id="4236"/>
    <lineage>
        <taxon>Eukaryota</taxon>
        <taxon>Viridiplantae</taxon>
        <taxon>Streptophyta</taxon>
        <taxon>Embryophyta</taxon>
        <taxon>Tracheophyta</taxon>
        <taxon>Spermatophyta</taxon>
        <taxon>Magnoliopsida</taxon>
        <taxon>eudicotyledons</taxon>
        <taxon>Gunneridae</taxon>
        <taxon>Pentapetalae</taxon>
        <taxon>asterids</taxon>
        <taxon>campanulids</taxon>
        <taxon>Asterales</taxon>
        <taxon>Asteraceae</taxon>
        <taxon>Cichorioideae</taxon>
        <taxon>Cichorieae</taxon>
        <taxon>Lactucinae</taxon>
        <taxon>Lactuca</taxon>
    </lineage>
</organism>
<sequence>MVVNIPLLDAIKQLPRYAKFLKELCTSKRKLKDMEDDDSPNSSSILLGRPFLKTARTKIDVYDGTLSMEFDGEVINFNIYDVMRYPDDVSALNFIDVLSEKYVIEKQVHEMTTYMDQQRKLRYDNQILKLPDSNSKIFPSVRQAPILEMKTLPEHLKYAFLGEEETLQAIISNKLSEKEEYELTGILKQYKNAIGWTIADIK</sequence>
<name>A0A9R1V6A6_LACSA</name>
<dbReference type="PANTHER" id="PTHR33067:SF37">
    <property type="entry name" value="RETROTRANSPOSON GAG DOMAIN, ASPARTIC PEPTIDASE DOMAIN SUPERFAMILY"/>
    <property type="match status" value="1"/>
</dbReference>
<dbReference type="AlphaFoldDB" id="A0A9R1V6A6"/>
<dbReference type="Proteomes" id="UP000235145">
    <property type="component" value="Unassembled WGS sequence"/>
</dbReference>